<evidence type="ECO:0000313" key="9">
    <source>
        <dbReference type="EMBL" id="TJY42248.1"/>
    </source>
</evidence>
<dbReference type="OrthoDB" id="9809173at2"/>
<keyword evidence="4 7" id="KW-0812">Transmembrane</keyword>
<evidence type="ECO:0000256" key="6">
    <source>
        <dbReference type="ARBA" id="ARBA00023136"/>
    </source>
</evidence>
<comment type="similarity">
    <text evidence="7">Belongs to the binding-protein-dependent transport system permease family.</text>
</comment>
<gene>
    <name evidence="9" type="ORF">E5161_09585</name>
</gene>
<evidence type="ECO:0000256" key="1">
    <source>
        <dbReference type="ARBA" id="ARBA00004651"/>
    </source>
</evidence>
<dbReference type="InterPro" id="IPR000515">
    <property type="entry name" value="MetI-like"/>
</dbReference>
<dbReference type="GO" id="GO:0055085">
    <property type="term" value="P:transmembrane transport"/>
    <property type="evidence" value="ECO:0007669"/>
    <property type="project" value="InterPro"/>
</dbReference>
<evidence type="ECO:0000256" key="2">
    <source>
        <dbReference type="ARBA" id="ARBA00022448"/>
    </source>
</evidence>
<feature type="domain" description="ABC transmembrane type-1" evidence="8">
    <location>
        <begin position="69"/>
        <end position="284"/>
    </location>
</feature>
<evidence type="ECO:0000256" key="4">
    <source>
        <dbReference type="ARBA" id="ARBA00022692"/>
    </source>
</evidence>
<organism evidence="9 10">
    <name type="scientific">Cohnella pontilimi</name>
    <dbReference type="NCBI Taxonomy" id="2564100"/>
    <lineage>
        <taxon>Bacteria</taxon>
        <taxon>Bacillati</taxon>
        <taxon>Bacillota</taxon>
        <taxon>Bacilli</taxon>
        <taxon>Bacillales</taxon>
        <taxon>Paenibacillaceae</taxon>
        <taxon>Cohnella</taxon>
    </lineage>
</organism>
<dbReference type="PANTHER" id="PTHR30193:SF37">
    <property type="entry name" value="INNER MEMBRANE ABC TRANSPORTER PERMEASE PROTEIN YCJO"/>
    <property type="match status" value="1"/>
</dbReference>
<sequence length="294" mass="33734">MSQHTKELRFVIYSLTPILLLFLVFLIIPIFWGIQLSFFQYDPLASSSPLIWFDNYVRMWKDPIFVKSFLNTFKYVFIAVPANIVITLAFAGMISRVRSARWRNFFRTCFFLPAIAPLSASALIWSTMLRSGGDGLFNMLLDKMGQAKVGWLTDGNTAMISIILMTLWADIAYNIIIFMAGLDAIPKLFYEAAEIDGANAFQRFRHITLPLLQRTTLFVFTMTVISYFQMFPQFQIMTRGGPKNETLVMALNIYNNAFSYSRMGYASAMATVLLIIILVISLIQIRVGRTQWEY</sequence>
<evidence type="ECO:0000256" key="3">
    <source>
        <dbReference type="ARBA" id="ARBA00022475"/>
    </source>
</evidence>
<dbReference type="EMBL" id="SUPK01000004">
    <property type="protein sequence ID" value="TJY42248.1"/>
    <property type="molecule type" value="Genomic_DNA"/>
</dbReference>
<proteinExistence type="inferred from homology"/>
<feature type="transmembrane region" description="Helical" evidence="7">
    <location>
        <begin position="265"/>
        <end position="285"/>
    </location>
</feature>
<dbReference type="InterPro" id="IPR051393">
    <property type="entry name" value="ABC_transporter_permease"/>
</dbReference>
<accession>A0A4U0FC62</accession>
<keyword evidence="5 7" id="KW-1133">Transmembrane helix</keyword>
<dbReference type="CDD" id="cd06261">
    <property type="entry name" value="TM_PBP2"/>
    <property type="match status" value="1"/>
</dbReference>
<feature type="transmembrane region" description="Helical" evidence="7">
    <location>
        <begin position="211"/>
        <end position="230"/>
    </location>
</feature>
<reference evidence="9 10" key="1">
    <citation type="submission" date="2019-04" db="EMBL/GenBank/DDBJ databases">
        <title>Cohnella sp. nov., isolated from soil.</title>
        <authorList>
            <person name="Kim W."/>
        </authorList>
    </citation>
    <scope>NUCLEOTIDE SEQUENCE [LARGE SCALE GENOMIC DNA]</scope>
    <source>
        <strain evidence="9 10">CAU 1483</strain>
    </source>
</reference>
<dbReference type="PROSITE" id="PS50928">
    <property type="entry name" value="ABC_TM1"/>
    <property type="match status" value="1"/>
</dbReference>
<dbReference type="Proteomes" id="UP000309673">
    <property type="component" value="Unassembled WGS sequence"/>
</dbReference>
<dbReference type="Pfam" id="PF00528">
    <property type="entry name" value="BPD_transp_1"/>
    <property type="match status" value="1"/>
</dbReference>
<feature type="transmembrane region" description="Helical" evidence="7">
    <location>
        <begin position="75"/>
        <end position="93"/>
    </location>
</feature>
<evidence type="ECO:0000256" key="7">
    <source>
        <dbReference type="RuleBase" id="RU363032"/>
    </source>
</evidence>
<evidence type="ECO:0000256" key="5">
    <source>
        <dbReference type="ARBA" id="ARBA00022989"/>
    </source>
</evidence>
<keyword evidence="3" id="KW-1003">Cell membrane</keyword>
<dbReference type="GO" id="GO:0005886">
    <property type="term" value="C:plasma membrane"/>
    <property type="evidence" value="ECO:0007669"/>
    <property type="project" value="UniProtKB-SubCell"/>
</dbReference>
<evidence type="ECO:0000313" key="10">
    <source>
        <dbReference type="Proteomes" id="UP000309673"/>
    </source>
</evidence>
<keyword evidence="10" id="KW-1185">Reference proteome</keyword>
<feature type="transmembrane region" description="Helical" evidence="7">
    <location>
        <begin position="12"/>
        <end position="34"/>
    </location>
</feature>
<evidence type="ECO:0000259" key="8">
    <source>
        <dbReference type="PROSITE" id="PS50928"/>
    </source>
</evidence>
<comment type="subcellular location">
    <subcellularLocation>
        <location evidence="1 7">Cell membrane</location>
        <topology evidence="1 7">Multi-pass membrane protein</topology>
    </subcellularLocation>
</comment>
<keyword evidence="6 7" id="KW-0472">Membrane</keyword>
<dbReference type="SUPFAM" id="SSF161098">
    <property type="entry name" value="MetI-like"/>
    <property type="match status" value="1"/>
</dbReference>
<protein>
    <submittedName>
        <fullName evidence="9">Sugar ABC transporter permease</fullName>
    </submittedName>
</protein>
<comment type="caution">
    <text evidence="9">The sequence shown here is derived from an EMBL/GenBank/DDBJ whole genome shotgun (WGS) entry which is preliminary data.</text>
</comment>
<dbReference type="AlphaFoldDB" id="A0A4U0FC62"/>
<dbReference type="Gene3D" id="1.10.3720.10">
    <property type="entry name" value="MetI-like"/>
    <property type="match status" value="1"/>
</dbReference>
<dbReference type="InterPro" id="IPR035906">
    <property type="entry name" value="MetI-like_sf"/>
</dbReference>
<name>A0A4U0FC62_9BACL</name>
<dbReference type="PANTHER" id="PTHR30193">
    <property type="entry name" value="ABC TRANSPORTER PERMEASE PROTEIN"/>
    <property type="match status" value="1"/>
</dbReference>
<keyword evidence="2 7" id="KW-0813">Transport</keyword>
<feature type="transmembrane region" description="Helical" evidence="7">
    <location>
        <begin position="158"/>
        <end position="182"/>
    </location>
</feature>
<feature type="transmembrane region" description="Helical" evidence="7">
    <location>
        <begin position="105"/>
        <end position="125"/>
    </location>
</feature>
<dbReference type="RefSeq" id="WP_136777503.1">
    <property type="nucleotide sequence ID" value="NZ_SUPK01000004.1"/>
</dbReference>